<feature type="transmembrane region" description="Helical" evidence="5">
    <location>
        <begin position="387"/>
        <end position="410"/>
    </location>
</feature>
<feature type="transmembrane region" description="Helical" evidence="5">
    <location>
        <begin position="261"/>
        <end position="281"/>
    </location>
</feature>
<dbReference type="InterPro" id="IPR007016">
    <property type="entry name" value="O-antigen_ligase-rel_domated"/>
</dbReference>
<evidence type="ECO:0000256" key="4">
    <source>
        <dbReference type="ARBA" id="ARBA00023136"/>
    </source>
</evidence>
<dbReference type="RefSeq" id="WP_106291814.1">
    <property type="nucleotide sequence ID" value="NZ_CAWNTC010000251.1"/>
</dbReference>
<dbReference type="Proteomes" id="UP000238762">
    <property type="component" value="Unassembled WGS sequence"/>
</dbReference>
<keyword evidence="2 5" id="KW-0812">Transmembrane</keyword>
<dbReference type="OrthoDB" id="9806320at2"/>
<feature type="transmembrane region" description="Helical" evidence="5">
    <location>
        <begin position="105"/>
        <end position="124"/>
    </location>
</feature>
<evidence type="ECO:0000259" key="6">
    <source>
        <dbReference type="Pfam" id="PF04932"/>
    </source>
</evidence>
<evidence type="ECO:0000256" key="1">
    <source>
        <dbReference type="ARBA" id="ARBA00004141"/>
    </source>
</evidence>
<organism evidence="7 8">
    <name type="scientific">Merismopedia glauca CCAP 1448/3</name>
    <dbReference type="NCBI Taxonomy" id="1296344"/>
    <lineage>
        <taxon>Bacteria</taxon>
        <taxon>Bacillati</taxon>
        <taxon>Cyanobacteriota</taxon>
        <taxon>Cyanophyceae</taxon>
        <taxon>Synechococcales</taxon>
        <taxon>Merismopediaceae</taxon>
        <taxon>Merismopedia</taxon>
    </lineage>
</organism>
<gene>
    <name evidence="7" type="primary">ictB</name>
    <name evidence="7" type="ORF">C7B64_23080</name>
</gene>
<protein>
    <submittedName>
        <fullName evidence="7">Putative bicarbonate transporter, IctB family</fullName>
    </submittedName>
</protein>
<feature type="transmembrane region" description="Helical" evidence="5">
    <location>
        <begin position="131"/>
        <end position="149"/>
    </location>
</feature>
<evidence type="ECO:0000313" key="7">
    <source>
        <dbReference type="EMBL" id="PSB00527.1"/>
    </source>
</evidence>
<reference evidence="7 8" key="1">
    <citation type="submission" date="2018-02" db="EMBL/GenBank/DDBJ databases">
        <authorList>
            <person name="Cohen D.B."/>
            <person name="Kent A.D."/>
        </authorList>
    </citation>
    <scope>NUCLEOTIDE SEQUENCE [LARGE SCALE GENOMIC DNA]</scope>
    <source>
        <strain evidence="7 8">CCAP 1448/3</strain>
    </source>
</reference>
<dbReference type="Pfam" id="PF04932">
    <property type="entry name" value="Wzy_C"/>
    <property type="match status" value="1"/>
</dbReference>
<comment type="caution">
    <text evidence="7">The sequence shown here is derived from an EMBL/GenBank/DDBJ whole genome shotgun (WGS) entry which is preliminary data.</text>
</comment>
<comment type="subcellular location">
    <subcellularLocation>
        <location evidence="1">Membrane</location>
        <topology evidence="1">Multi-pass membrane protein</topology>
    </subcellularLocation>
</comment>
<dbReference type="GO" id="GO:0016020">
    <property type="term" value="C:membrane"/>
    <property type="evidence" value="ECO:0007669"/>
    <property type="project" value="UniProtKB-SubCell"/>
</dbReference>
<dbReference type="InterPro" id="IPR051533">
    <property type="entry name" value="WaaL-like"/>
</dbReference>
<evidence type="ECO:0000256" key="3">
    <source>
        <dbReference type="ARBA" id="ARBA00022989"/>
    </source>
</evidence>
<feature type="transmembrane region" description="Helical" evidence="5">
    <location>
        <begin position="422"/>
        <end position="437"/>
    </location>
</feature>
<feature type="non-terminal residue" evidence="7">
    <location>
        <position position="1"/>
    </location>
</feature>
<feature type="transmembrane region" description="Helical" evidence="5">
    <location>
        <begin position="350"/>
        <end position="375"/>
    </location>
</feature>
<reference evidence="7 8" key="2">
    <citation type="submission" date="2018-03" db="EMBL/GenBank/DDBJ databases">
        <title>The ancient ancestry and fast evolution of plastids.</title>
        <authorList>
            <person name="Moore K.R."/>
            <person name="Magnabosco C."/>
            <person name="Momper L."/>
            <person name="Gold D.A."/>
            <person name="Bosak T."/>
            <person name="Fournier G.P."/>
        </authorList>
    </citation>
    <scope>NUCLEOTIDE SEQUENCE [LARGE SCALE GENOMIC DNA]</scope>
    <source>
        <strain evidence="7 8">CCAP 1448/3</strain>
    </source>
</reference>
<feature type="transmembrane region" description="Helical" evidence="5">
    <location>
        <begin position="185"/>
        <end position="203"/>
    </location>
</feature>
<dbReference type="AlphaFoldDB" id="A0A2T1BX89"/>
<evidence type="ECO:0000313" key="8">
    <source>
        <dbReference type="Proteomes" id="UP000238762"/>
    </source>
</evidence>
<keyword evidence="4 5" id="KW-0472">Membrane</keyword>
<feature type="domain" description="O-antigen ligase-related" evidence="6">
    <location>
        <begin position="216"/>
        <end position="367"/>
    </location>
</feature>
<name>A0A2T1BX89_9CYAN</name>
<dbReference type="PANTHER" id="PTHR37422:SF22">
    <property type="entry name" value="SLR1515 PROTEIN"/>
    <property type="match status" value="1"/>
</dbReference>
<dbReference type="NCBIfam" id="TIGR00947">
    <property type="entry name" value="2A73"/>
    <property type="match status" value="1"/>
</dbReference>
<dbReference type="EMBL" id="PVWJ01000196">
    <property type="protein sequence ID" value="PSB00527.1"/>
    <property type="molecule type" value="Genomic_DNA"/>
</dbReference>
<evidence type="ECO:0000256" key="2">
    <source>
        <dbReference type="ARBA" id="ARBA00022692"/>
    </source>
</evidence>
<feature type="transmembrane region" description="Helical" evidence="5">
    <location>
        <begin position="82"/>
        <end position="99"/>
    </location>
</feature>
<keyword evidence="3 5" id="KW-1133">Transmembrane helix</keyword>
<sequence>SQWGAHSYLFRILGGLQGWREGSWLLQWDNAIGAVFIGLVFGLAPFVSNSLTGWLLASILGYWLLLTLSEPKIWWGTQIHRLVWLYWGVASIATAFSPVKKDALVGWSKLTLYLGLFMLLARVLKSPRLRSWLIFLYLQVSLIVSIYGIRQWIAKVKPLATWNDPDSAQADVTRAYSYLGNPNLLAAYLLPAIALSIAAIFIWRGWLPKLLAITIAVTDIACLKFTDSRGGLLGLIALSVTFVVLLFFWRKAQLPTFWRRWFLPIVLGTLTFGLVVLVAFLPGLRDRFLLVFSAKGDSSSQFRVNVWKGVVKMIQARPIIGIGPGNNAFNKIYPLYQISPEYTALGAYSILLEIAIESGFIGLVTFLWLLGTIFHQGLKQLSRLKQVFSVGGFWLVAAGAGIVGLLVHGLVDTVWYRPEVNSIWWLMVGIVAAFVAQEQEYRLKSSNYPDNSMT</sequence>
<accession>A0A2T1BX89</accession>
<proteinExistence type="predicted"/>
<dbReference type="InterPro" id="IPR006007">
    <property type="entry name" value="Inorganic_carbon_transpt"/>
</dbReference>
<feature type="transmembrane region" description="Helical" evidence="5">
    <location>
        <begin position="28"/>
        <end position="47"/>
    </location>
</feature>
<keyword evidence="8" id="KW-1185">Reference proteome</keyword>
<dbReference type="PANTHER" id="PTHR37422">
    <property type="entry name" value="TEICHURONIC ACID BIOSYNTHESIS PROTEIN TUAE"/>
    <property type="match status" value="1"/>
</dbReference>
<feature type="transmembrane region" description="Helical" evidence="5">
    <location>
        <begin position="53"/>
        <end position="70"/>
    </location>
</feature>
<feature type="transmembrane region" description="Helical" evidence="5">
    <location>
        <begin position="232"/>
        <end position="249"/>
    </location>
</feature>
<evidence type="ECO:0000256" key="5">
    <source>
        <dbReference type="SAM" id="Phobius"/>
    </source>
</evidence>